<gene>
    <name evidence="2" type="ORF">SAMN06296036_115124</name>
</gene>
<dbReference type="EMBL" id="FWZT01000015">
    <property type="protein sequence ID" value="SMF49858.1"/>
    <property type="molecule type" value="Genomic_DNA"/>
</dbReference>
<feature type="chain" id="PRO_5013142411" evidence="1">
    <location>
        <begin position="21"/>
        <end position="247"/>
    </location>
</feature>
<dbReference type="AlphaFoldDB" id="A0A1Y6CFN1"/>
<organism evidence="2 3">
    <name type="scientific">Pseudobacteriovorax antillogorgiicola</name>
    <dbReference type="NCBI Taxonomy" id="1513793"/>
    <lineage>
        <taxon>Bacteria</taxon>
        <taxon>Pseudomonadati</taxon>
        <taxon>Bdellovibrionota</taxon>
        <taxon>Oligoflexia</taxon>
        <taxon>Oligoflexales</taxon>
        <taxon>Pseudobacteriovoracaceae</taxon>
        <taxon>Pseudobacteriovorax</taxon>
    </lineage>
</organism>
<keyword evidence="1" id="KW-0732">Signal</keyword>
<reference evidence="3" key="1">
    <citation type="submission" date="2017-04" db="EMBL/GenBank/DDBJ databases">
        <authorList>
            <person name="Varghese N."/>
            <person name="Submissions S."/>
        </authorList>
    </citation>
    <scope>NUCLEOTIDE SEQUENCE [LARGE SCALE GENOMIC DNA]</scope>
    <source>
        <strain evidence="3">RKEM611</strain>
    </source>
</reference>
<feature type="signal peptide" evidence="1">
    <location>
        <begin position="1"/>
        <end position="20"/>
    </location>
</feature>
<dbReference type="SUPFAM" id="SSF53850">
    <property type="entry name" value="Periplasmic binding protein-like II"/>
    <property type="match status" value="1"/>
</dbReference>
<proteinExistence type="predicted"/>
<sequence>MLTRLFLISVTLLFSASSYAKHFVVGVERIQYLPQYTHDAGEYGGFARQFLDMWAKDNNHTVEYKILPISRLFKELLKPNSELDFKYPDNSYWQQDMKKGKNVTYSDAVVDYIDGVVVTPGNMGKGKQALKKLGTARGFTAWDYLGDIKSKAITVKENNSFAGLLKQVISGRVDGAYINIAVARYHLANQLKQPGAVVFDPNLPHTKSAYHLSTIKHPKVLEDFNKWMKKNQGDVAALKQKWGVNAM</sequence>
<dbReference type="STRING" id="1513793.SAMN06296036_115124"/>
<accession>A0A1Y6CFN1</accession>
<name>A0A1Y6CFN1_9BACT</name>
<evidence type="ECO:0000313" key="2">
    <source>
        <dbReference type="EMBL" id="SMF49858.1"/>
    </source>
</evidence>
<protein>
    <submittedName>
        <fullName evidence="2">Extracellular solute-binding protein, family 3</fullName>
    </submittedName>
</protein>
<dbReference type="Proteomes" id="UP000192907">
    <property type="component" value="Unassembled WGS sequence"/>
</dbReference>
<keyword evidence="3" id="KW-1185">Reference proteome</keyword>
<dbReference type="RefSeq" id="WP_159455490.1">
    <property type="nucleotide sequence ID" value="NZ_FWZT01000015.1"/>
</dbReference>
<dbReference type="Gene3D" id="3.40.190.10">
    <property type="entry name" value="Periplasmic binding protein-like II"/>
    <property type="match status" value="2"/>
</dbReference>
<evidence type="ECO:0000256" key="1">
    <source>
        <dbReference type="SAM" id="SignalP"/>
    </source>
</evidence>
<evidence type="ECO:0000313" key="3">
    <source>
        <dbReference type="Proteomes" id="UP000192907"/>
    </source>
</evidence>